<proteinExistence type="predicted"/>
<accession>A0A7Z2NV19</accession>
<sequence length="228" mass="23251">MKSVALAFVLAATLAAPASAANLLVNGSFENGFNGWTLGGTSGDGVQPAVINYNSATAYPTGAYGEAVPATNSAANPGFDAVGSKAAYFVADLARPQTLSQTVNVISGTNYTFGFDVYLPFNGAANPNDASFTASVGGIQFASFSASGQPAGKWLTFKSSGVATVTGPSTFQFTFNSFGIPAKDFVVDRVFFAPTDAVPEPASWAMMITGFGLAGMGLRRRAATAAFA</sequence>
<protein>
    <submittedName>
        <fullName evidence="3">PEPxxWA-CTERM sorting domain-containing protein</fullName>
    </submittedName>
</protein>
<reference evidence="3 4" key="1">
    <citation type="submission" date="2020-01" db="EMBL/GenBank/DDBJ databases">
        <title>Sphingomonas sp. C33 whole genome sequece.</title>
        <authorList>
            <person name="Park C."/>
        </authorList>
    </citation>
    <scope>NUCLEOTIDE SEQUENCE [LARGE SCALE GENOMIC DNA]</scope>
    <source>
        <strain evidence="3 4">C33</strain>
    </source>
</reference>
<name>A0A7Z2NV19_9SPHN</name>
<dbReference type="Gene3D" id="2.60.120.260">
    <property type="entry name" value="Galactose-binding domain-like"/>
    <property type="match status" value="1"/>
</dbReference>
<keyword evidence="1" id="KW-0732">Signal</keyword>
<dbReference type="Proteomes" id="UP000464468">
    <property type="component" value="Chromosome"/>
</dbReference>
<evidence type="ECO:0000313" key="3">
    <source>
        <dbReference type="EMBL" id="QHL90247.1"/>
    </source>
</evidence>
<dbReference type="NCBIfam" id="NF035944">
    <property type="entry name" value="PEPxxWA-CTERM"/>
    <property type="match status" value="1"/>
</dbReference>
<evidence type="ECO:0000256" key="1">
    <source>
        <dbReference type="SAM" id="SignalP"/>
    </source>
</evidence>
<dbReference type="InterPro" id="IPR013424">
    <property type="entry name" value="Ice-binding_C"/>
</dbReference>
<feature type="signal peptide" evidence="1">
    <location>
        <begin position="1"/>
        <end position="20"/>
    </location>
</feature>
<dbReference type="EMBL" id="CP047895">
    <property type="protein sequence ID" value="QHL90247.1"/>
    <property type="molecule type" value="Genomic_DNA"/>
</dbReference>
<organism evidence="3 4">
    <name type="scientific">Sphingomonas changnyeongensis</name>
    <dbReference type="NCBI Taxonomy" id="2698679"/>
    <lineage>
        <taxon>Bacteria</taxon>
        <taxon>Pseudomonadati</taxon>
        <taxon>Pseudomonadota</taxon>
        <taxon>Alphaproteobacteria</taxon>
        <taxon>Sphingomonadales</taxon>
        <taxon>Sphingomonadaceae</taxon>
        <taxon>Sphingomonas</taxon>
    </lineage>
</organism>
<dbReference type="KEGG" id="schy:GVO57_04600"/>
<feature type="chain" id="PRO_5031437196" evidence="1">
    <location>
        <begin position="21"/>
        <end position="228"/>
    </location>
</feature>
<keyword evidence="4" id="KW-1185">Reference proteome</keyword>
<evidence type="ECO:0000313" key="4">
    <source>
        <dbReference type="Proteomes" id="UP000464468"/>
    </source>
</evidence>
<dbReference type="AlphaFoldDB" id="A0A7Z2NV19"/>
<feature type="domain" description="Ice-binding protein C-terminal" evidence="2">
    <location>
        <begin position="197"/>
        <end position="221"/>
    </location>
</feature>
<dbReference type="Pfam" id="PF07589">
    <property type="entry name" value="PEP-CTERM"/>
    <property type="match status" value="1"/>
</dbReference>
<dbReference type="NCBIfam" id="TIGR02595">
    <property type="entry name" value="PEP_CTERM"/>
    <property type="match status" value="1"/>
</dbReference>
<evidence type="ECO:0000259" key="2">
    <source>
        <dbReference type="Pfam" id="PF07589"/>
    </source>
</evidence>
<gene>
    <name evidence="3" type="ORF">GVO57_04600</name>
</gene>
<dbReference type="RefSeq" id="WP_160592175.1">
    <property type="nucleotide sequence ID" value="NZ_CP047895.1"/>
</dbReference>